<gene>
    <name evidence="2" type="ORF">GMA10_11400</name>
</gene>
<comment type="caution">
    <text evidence="2">The sequence shown here is derived from an EMBL/GenBank/DDBJ whole genome shotgun (WGS) entry which is preliminary data.</text>
</comment>
<dbReference type="Pfam" id="PF16242">
    <property type="entry name" value="Pyrid_ox_like"/>
    <property type="match status" value="1"/>
</dbReference>
<dbReference type="RefSeq" id="WP_129315582.1">
    <property type="nucleotide sequence ID" value="NZ_NOIQ01000009.1"/>
</dbReference>
<dbReference type="InterPro" id="IPR012349">
    <property type="entry name" value="Split_barrel_FMN-bd"/>
</dbReference>
<dbReference type="PANTHER" id="PTHR34818">
    <property type="entry name" value="PROTEIN BLI-3"/>
    <property type="match status" value="1"/>
</dbReference>
<reference evidence="2 3" key="1">
    <citation type="submission" date="2019-12" db="EMBL/GenBank/DDBJ databases">
        <authorList>
            <person name="Li J."/>
            <person name="Shi Y."/>
            <person name="Xu G."/>
            <person name="Xiao D."/>
            <person name="Ran X."/>
        </authorList>
    </citation>
    <scope>NUCLEOTIDE SEQUENCE [LARGE SCALE GENOMIC DNA]</scope>
    <source>
        <strain evidence="2 3">JCM 15915</strain>
    </source>
</reference>
<dbReference type="PANTHER" id="PTHR34818:SF1">
    <property type="entry name" value="PROTEIN BLI-3"/>
    <property type="match status" value="1"/>
</dbReference>
<feature type="domain" description="General stress protein FMN-binding split barrel" evidence="1">
    <location>
        <begin position="6"/>
        <end position="151"/>
    </location>
</feature>
<proteinExistence type="predicted"/>
<dbReference type="Proteomes" id="UP000462152">
    <property type="component" value="Unassembled WGS sequence"/>
</dbReference>
<dbReference type="OrthoDB" id="1432662at2"/>
<evidence type="ECO:0000313" key="3">
    <source>
        <dbReference type="Proteomes" id="UP000462152"/>
    </source>
</evidence>
<dbReference type="Gene3D" id="2.30.110.10">
    <property type="entry name" value="Electron Transport, Fmn-binding Protein, Chain A"/>
    <property type="match status" value="1"/>
</dbReference>
<name>A0A7K1LKT5_9MICC</name>
<protein>
    <submittedName>
        <fullName evidence="2">General stress protein</fullName>
    </submittedName>
</protein>
<sequence length="160" mass="17706">MSDLTQEKIVEIMRSERFVMLTSVSKNDGRLHSHPMTPQKVTEDAEAWFFIGLHGELAEDLMETSEVNLAFAEVGSWLSVSGHVEFENANREKIDELWNDGVAAWFEGGKEDPNLGLMRFVGESAQFWGQPGGKVVSLAQIVTSKFTGDRPSGSSDTVNL</sequence>
<evidence type="ECO:0000313" key="2">
    <source>
        <dbReference type="EMBL" id="MUN55808.1"/>
    </source>
</evidence>
<keyword evidence="3" id="KW-1185">Reference proteome</keyword>
<dbReference type="EMBL" id="WOGT01000009">
    <property type="protein sequence ID" value="MUN55808.1"/>
    <property type="molecule type" value="Genomic_DNA"/>
</dbReference>
<accession>A0A7K1LKT5</accession>
<dbReference type="AlphaFoldDB" id="A0A7K1LKT5"/>
<evidence type="ECO:0000259" key="1">
    <source>
        <dbReference type="Pfam" id="PF16242"/>
    </source>
</evidence>
<organism evidence="2 3">
    <name type="scientific">Rothia koreensis</name>
    <dbReference type="NCBI Taxonomy" id="592378"/>
    <lineage>
        <taxon>Bacteria</taxon>
        <taxon>Bacillati</taxon>
        <taxon>Actinomycetota</taxon>
        <taxon>Actinomycetes</taxon>
        <taxon>Micrococcales</taxon>
        <taxon>Micrococcaceae</taxon>
        <taxon>Rothia</taxon>
    </lineage>
</organism>
<dbReference type="SUPFAM" id="SSF50475">
    <property type="entry name" value="FMN-binding split barrel"/>
    <property type="match status" value="1"/>
</dbReference>
<dbReference type="InterPro" id="IPR038725">
    <property type="entry name" value="YdaG_split_barrel_FMN-bd"/>
</dbReference>
<dbReference type="InterPro" id="IPR052917">
    <property type="entry name" value="Stress-Dev_Protein"/>
</dbReference>